<name>A0A9D4LKX1_DREPO</name>
<gene>
    <name evidence="1" type="ORF">DPMN_102657</name>
</gene>
<dbReference type="EMBL" id="JAIWYP010000003">
    <property type="protein sequence ID" value="KAH3859836.1"/>
    <property type="molecule type" value="Genomic_DNA"/>
</dbReference>
<dbReference type="AlphaFoldDB" id="A0A9D4LKX1"/>
<keyword evidence="2" id="KW-1185">Reference proteome</keyword>
<dbReference type="Proteomes" id="UP000828390">
    <property type="component" value="Unassembled WGS sequence"/>
</dbReference>
<reference evidence="1" key="1">
    <citation type="journal article" date="2019" name="bioRxiv">
        <title>The Genome of the Zebra Mussel, Dreissena polymorpha: A Resource for Invasive Species Research.</title>
        <authorList>
            <person name="McCartney M.A."/>
            <person name="Auch B."/>
            <person name="Kono T."/>
            <person name="Mallez S."/>
            <person name="Zhang Y."/>
            <person name="Obille A."/>
            <person name="Becker A."/>
            <person name="Abrahante J.E."/>
            <person name="Garbe J."/>
            <person name="Badalamenti J.P."/>
            <person name="Herman A."/>
            <person name="Mangelson H."/>
            <person name="Liachko I."/>
            <person name="Sullivan S."/>
            <person name="Sone E.D."/>
            <person name="Koren S."/>
            <person name="Silverstein K.A.T."/>
            <person name="Beckman K.B."/>
            <person name="Gohl D.M."/>
        </authorList>
    </citation>
    <scope>NUCLEOTIDE SEQUENCE</scope>
    <source>
        <strain evidence="1">Duluth1</strain>
        <tissue evidence="1">Whole animal</tissue>
    </source>
</reference>
<proteinExistence type="predicted"/>
<reference evidence="1" key="2">
    <citation type="submission" date="2020-11" db="EMBL/GenBank/DDBJ databases">
        <authorList>
            <person name="McCartney M.A."/>
            <person name="Auch B."/>
            <person name="Kono T."/>
            <person name="Mallez S."/>
            <person name="Becker A."/>
            <person name="Gohl D.M."/>
            <person name="Silverstein K.A.T."/>
            <person name="Koren S."/>
            <person name="Bechman K.B."/>
            <person name="Herman A."/>
            <person name="Abrahante J.E."/>
            <person name="Garbe J."/>
        </authorList>
    </citation>
    <scope>NUCLEOTIDE SEQUENCE</scope>
    <source>
        <strain evidence="1">Duluth1</strain>
        <tissue evidence="1">Whole animal</tissue>
    </source>
</reference>
<dbReference type="Gene3D" id="3.30.70.1820">
    <property type="entry name" value="L1 transposable element, RRM domain"/>
    <property type="match status" value="1"/>
</dbReference>
<evidence type="ECO:0000313" key="2">
    <source>
        <dbReference type="Proteomes" id="UP000828390"/>
    </source>
</evidence>
<organism evidence="1 2">
    <name type="scientific">Dreissena polymorpha</name>
    <name type="common">Zebra mussel</name>
    <name type="synonym">Mytilus polymorpha</name>
    <dbReference type="NCBI Taxonomy" id="45954"/>
    <lineage>
        <taxon>Eukaryota</taxon>
        <taxon>Metazoa</taxon>
        <taxon>Spiralia</taxon>
        <taxon>Lophotrochozoa</taxon>
        <taxon>Mollusca</taxon>
        <taxon>Bivalvia</taxon>
        <taxon>Autobranchia</taxon>
        <taxon>Heteroconchia</taxon>
        <taxon>Euheterodonta</taxon>
        <taxon>Imparidentia</taxon>
        <taxon>Neoheterodontei</taxon>
        <taxon>Myida</taxon>
        <taxon>Dreissenoidea</taxon>
        <taxon>Dreissenidae</taxon>
        <taxon>Dreissena</taxon>
    </lineage>
</organism>
<accession>A0A9D4LKX1</accession>
<evidence type="ECO:0000313" key="1">
    <source>
        <dbReference type="EMBL" id="KAH3859836.1"/>
    </source>
</evidence>
<sequence>MRNNIVIYELTEILKGNCTQLVLNLFSEELDIDTSDMHIERAHRMGRFDRKCRDAKRHMVVRFRDNVDTETIMENAYKLKRSPFGLDRQYPKEISKARSSLFKSQEARNAAMKRHKVQIKYPARLCINGRTMIDMFPEWFQVLGHDRLVA</sequence>
<comment type="caution">
    <text evidence="1">The sequence shown here is derived from an EMBL/GenBank/DDBJ whole genome shotgun (WGS) entry which is preliminary data.</text>
</comment>
<protein>
    <submittedName>
        <fullName evidence="1">Uncharacterized protein</fullName>
    </submittedName>
</protein>